<dbReference type="InterPro" id="IPR026351">
    <property type="entry name" value="rSAM_ArsS-like"/>
</dbReference>
<name>A0A1H5XFP7_9RHOO</name>
<protein>
    <submittedName>
        <fullName evidence="1">Uncharacterized protein</fullName>
    </submittedName>
</protein>
<dbReference type="PANTHER" id="PTHR43728:SF1">
    <property type="entry name" value="FE-S OXIDOREDUCTASE"/>
    <property type="match status" value="1"/>
</dbReference>
<organism evidence="1 2">
    <name type="scientific">Thauera chlorobenzoica</name>
    <dbReference type="NCBI Taxonomy" id="96773"/>
    <lineage>
        <taxon>Bacteria</taxon>
        <taxon>Pseudomonadati</taxon>
        <taxon>Pseudomonadota</taxon>
        <taxon>Betaproteobacteria</taxon>
        <taxon>Rhodocyclales</taxon>
        <taxon>Zoogloeaceae</taxon>
        <taxon>Thauera</taxon>
    </lineage>
</organism>
<gene>
    <name evidence="1" type="ORF">Tchl_2726</name>
</gene>
<dbReference type="InterPro" id="IPR024521">
    <property type="entry name" value="ArsS-like_C"/>
</dbReference>
<accession>A0A1H5XFP7</accession>
<evidence type="ECO:0000313" key="1">
    <source>
        <dbReference type="EMBL" id="APR05550.1"/>
    </source>
</evidence>
<dbReference type="Pfam" id="PF12345">
    <property type="entry name" value="DUF3641"/>
    <property type="match status" value="1"/>
</dbReference>
<dbReference type="KEGG" id="tcl:Tchl_2726"/>
<dbReference type="Proteomes" id="UP000185739">
    <property type="component" value="Chromosome"/>
</dbReference>
<keyword evidence="2" id="KW-1185">Reference proteome</keyword>
<reference evidence="1 2" key="1">
    <citation type="submission" date="2016-12" db="EMBL/GenBank/DDBJ databases">
        <title>Complete genome sequence of Thauera chlorobenzoica, a Betaproteobacterium degrading haloaromatics anaerobically to CO2 and halides.</title>
        <authorList>
            <person name="Goris T."/>
            <person name="Mergelsberg M."/>
            <person name="Boll M."/>
        </authorList>
    </citation>
    <scope>NUCLEOTIDE SEQUENCE [LARGE SCALE GENOMIC DNA]</scope>
    <source>
        <strain evidence="1 2">3CB1</strain>
    </source>
</reference>
<dbReference type="STRING" id="96773.Tchl_2726"/>
<dbReference type="PANTHER" id="PTHR43728">
    <property type="entry name" value="SLR0304 PROTEIN"/>
    <property type="match status" value="1"/>
</dbReference>
<evidence type="ECO:0000313" key="2">
    <source>
        <dbReference type="Proteomes" id="UP000185739"/>
    </source>
</evidence>
<proteinExistence type="predicted"/>
<dbReference type="RefSeq" id="WP_075148896.1">
    <property type="nucleotide sequence ID" value="NZ_CP018839.1"/>
</dbReference>
<sequence length="104" mass="11325">MHPTFPLPAVTDFPRIRRGTIDTTLQVNLGYRFNQLFTIANMPIKRFASALVSKGQFAGYLKTLHEAHRVDKLAAVMCRNLVSVDGWGATTGGPARRGVAGAGR</sequence>
<dbReference type="EMBL" id="CP018839">
    <property type="protein sequence ID" value="APR05550.1"/>
    <property type="molecule type" value="Genomic_DNA"/>
</dbReference>
<dbReference type="AlphaFoldDB" id="A0A1H5XFP7"/>